<dbReference type="OrthoDB" id="7867825at2"/>
<accession>A0A365U8F6</accession>
<evidence type="ECO:0000313" key="2">
    <source>
        <dbReference type="Proteomes" id="UP000253370"/>
    </source>
</evidence>
<proteinExistence type="predicted"/>
<keyword evidence="2" id="KW-1185">Reference proteome</keyword>
<evidence type="ECO:0000313" key="1">
    <source>
        <dbReference type="EMBL" id="RBI84714.1"/>
    </source>
</evidence>
<reference evidence="1 2" key="1">
    <citation type="submission" date="2018-07" db="EMBL/GenBank/DDBJ databases">
        <title>Rhodosalinus sp. strain E84T genomic sequence and assembly.</title>
        <authorList>
            <person name="Liu Z.-W."/>
            <person name="Lu D.-C."/>
        </authorList>
    </citation>
    <scope>NUCLEOTIDE SEQUENCE [LARGE SCALE GENOMIC DNA]</scope>
    <source>
        <strain evidence="1 2">E84</strain>
    </source>
</reference>
<protein>
    <submittedName>
        <fullName evidence="1">Uncharacterized protein</fullName>
    </submittedName>
</protein>
<organism evidence="1 2">
    <name type="scientific">Rhodosalinus halophilus</name>
    <dbReference type="NCBI Taxonomy" id="2259333"/>
    <lineage>
        <taxon>Bacteria</taxon>
        <taxon>Pseudomonadati</taxon>
        <taxon>Pseudomonadota</taxon>
        <taxon>Alphaproteobacteria</taxon>
        <taxon>Rhodobacterales</taxon>
        <taxon>Paracoccaceae</taxon>
        <taxon>Rhodosalinus</taxon>
    </lineage>
</organism>
<dbReference type="RefSeq" id="WP_113289753.1">
    <property type="nucleotide sequence ID" value="NZ_QNTQ01000010.1"/>
</dbReference>
<gene>
    <name evidence="1" type="ORF">DRV85_12250</name>
</gene>
<dbReference type="AlphaFoldDB" id="A0A365U8F6"/>
<dbReference type="EMBL" id="QNTQ01000010">
    <property type="protein sequence ID" value="RBI84714.1"/>
    <property type="molecule type" value="Genomic_DNA"/>
</dbReference>
<dbReference type="Proteomes" id="UP000253370">
    <property type="component" value="Unassembled WGS sequence"/>
</dbReference>
<sequence length="139" mass="14035">MPGLAVLGVAACAAAPAPSPETRLRLAAQGFEVAGSGLEIGFGRAPEGAEAAVSRLLGRAPSDRIVRGDCTAVRWAGGLEMRFRDRAFVGWHATPGKLALRTAAGVAPGGPRLPLPDGMRARAAPDGRIAALTAGADCV</sequence>
<comment type="caution">
    <text evidence="1">The sequence shown here is derived from an EMBL/GenBank/DDBJ whole genome shotgun (WGS) entry which is preliminary data.</text>
</comment>
<name>A0A365U8F6_9RHOB</name>